<dbReference type="Gene3D" id="3.60.21.10">
    <property type="match status" value="1"/>
</dbReference>
<dbReference type="InterPro" id="IPR029052">
    <property type="entry name" value="Metallo-depent_PP-like"/>
</dbReference>
<name>A0ABW4PJ12_9ACTN</name>
<dbReference type="InterPro" id="IPR006179">
    <property type="entry name" value="5_nucleotidase/apyrase"/>
</dbReference>
<sequence length="160" mass="16899">MGAAHSLPDARPWKDIAELPISAAAVGNHEFDGGVSTLRTRAKSLPFPLLCANVDVGLPGCAVVDTVVGPVGVIGLTHPHSQRLSQAPQPVDDWSERVNELARSLRRQGVRWTVALLHDGAAWWPQRSGTGAPVGTRSDRLAQITCPWGSRSTSSSAGTP</sequence>
<dbReference type="EMBL" id="JBHUFU010000004">
    <property type="protein sequence ID" value="MFD1829915.1"/>
    <property type="molecule type" value="Genomic_DNA"/>
</dbReference>
<keyword evidence="2" id="KW-1185">Reference proteome</keyword>
<comment type="caution">
    <text evidence="1">The sequence shown here is derived from an EMBL/GenBank/DDBJ whole genome shotgun (WGS) entry which is preliminary data.</text>
</comment>
<dbReference type="PANTHER" id="PTHR11575">
    <property type="entry name" value="5'-NUCLEOTIDASE-RELATED"/>
    <property type="match status" value="1"/>
</dbReference>
<accession>A0ABW4PJ12</accession>
<dbReference type="PANTHER" id="PTHR11575:SF24">
    <property type="entry name" value="5'-NUCLEOTIDASE"/>
    <property type="match status" value="1"/>
</dbReference>
<protein>
    <recommendedName>
        <fullName evidence="3">Calcineurin-like phosphoesterase domain-containing protein</fullName>
    </recommendedName>
</protein>
<dbReference type="SUPFAM" id="SSF56300">
    <property type="entry name" value="Metallo-dependent phosphatases"/>
    <property type="match status" value="1"/>
</dbReference>
<dbReference type="RefSeq" id="WP_380898876.1">
    <property type="nucleotide sequence ID" value="NZ_JBHUFU010000004.1"/>
</dbReference>
<evidence type="ECO:0000313" key="2">
    <source>
        <dbReference type="Proteomes" id="UP001597365"/>
    </source>
</evidence>
<reference evidence="2" key="1">
    <citation type="journal article" date="2019" name="Int. J. Syst. Evol. Microbiol.">
        <title>The Global Catalogue of Microorganisms (GCM) 10K type strain sequencing project: providing services to taxonomists for standard genome sequencing and annotation.</title>
        <authorList>
            <consortium name="The Broad Institute Genomics Platform"/>
            <consortium name="The Broad Institute Genome Sequencing Center for Infectious Disease"/>
            <person name="Wu L."/>
            <person name="Ma J."/>
        </authorList>
    </citation>
    <scope>NUCLEOTIDE SEQUENCE [LARGE SCALE GENOMIC DNA]</scope>
    <source>
        <strain evidence="2">CGMCC 4.7455</strain>
    </source>
</reference>
<evidence type="ECO:0008006" key="3">
    <source>
        <dbReference type="Google" id="ProtNLM"/>
    </source>
</evidence>
<proteinExistence type="predicted"/>
<evidence type="ECO:0000313" key="1">
    <source>
        <dbReference type="EMBL" id="MFD1829915.1"/>
    </source>
</evidence>
<gene>
    <name evidence="1" type="ORF">ACFSJS_09580</name>
</gene>
<organism evidence="1 2">
    <name type="scientific">Streptomyces desertarenae</name>
    <dbReference type="NCBI Taxonomy" id="2666184"/>
    <lineage>
        <taxon>Bacteria</taxon>
        <taxon>Bacillati</taxon>
        <taxon>Actinomycetota</taxon>
        <taxon>Actinomycetes</taxon>
        <taxon>Kitasatosporales</taxon>
        <taxon>Streptomycetaceae</taxon>
        <taxon>Streptomyces</taxon>
    </lineage>
</organism>
<dbReference type="Proteomes" id="UP001597365">
    <property type="component" value="Unassembled WGS sequence"/>
</dbReference>